<evidence type="ECO:0000313" key="4">
    <source>
        <dbReference type="Proteomes" id="UP001151760"/>
    </source>
</evidence>
<name>A0ABQ5GF80_9ASTR</name>
<feature type="compositionally biased region" description="Basic and acidic residues" evidence="1">
    <location>
        <begin position="851"/>
        <end position="867"/>
    </location>
</feature>
<dbReference type="EMBL" id="BQNB010018435">
    <property type="protein sequence ID" value="GJT74371.1"/>
    <property type="molecule type" value="Genomic_DNA"/>
</dbReference>
<dbReference type="Pfam" id="PF07727">
    <property type="entry name" value="RVT_2"/>
    <property type="match status" value="2"/>
</dbReference>
<feature type="domain" description="Reverse transcriptase Ty1/copia-type" evidence="2">
    <location>
        <begin position="486"/>
        <end position="560"/>
    </location>
</feature>
<feature type="domain" description="Reverse transcriptase Ty1/copia-type" evidence="2">
    <location>
        <begin position="208"/>
        <end position="427"/>
    </location>
</feature>
<comment type="caution">
    <text evidence="3">The sequence shown here is derived from an EMBL/GenBank/DDBJ whole genome shotgun (WGS) entry which is preliminary data.</text>
</comment>
<dbReference type="PANTHER" id="PTHR11439:SF509">
    <property type="entry name" value="RNA-DIRECTED DNA POLYMERASE"/>
    <property type="match status" value="1"/>
</dbReference>
<reference evidence="3" key="1">
    <citation type="journal article" date="2022" name="Int. J. Mol. Sci.">
        <title>Draft Genome of Tanacetum Coccineum: Genomic Comparison of Closely Related Tanacetum-Family Plants.</title>
        <authorList>
            <person name="Yamashiro T."/>
            <person name="Shiraishi A."/>
            <person name="Nakayama K."/>
            <person name="Satake H."/>
        </authorList>
    </citation>
    <scope>NUCLEOTIDE SEQUENCE</scope>
</reference>
<dbReference type="InterPro" id="IPR013103">
    <property type="entry name" value="RVT_2"/>
</dbReference>
<dbReference type="InterPro" id="IPR043502">
    <property type="entry name" value="DNA/RNA_pol_sf"/>
</dbReference>
<reference evidence="3" key="2">
    <citation type="submission" date="2022-01" db="EMBL/GenBank/DDBJ databases">
        <authorList>
            <person name="Yamashiro T."/>
            <person name="Shiraishi A."/>
            <person name="Satake H."/>
            <person name="Nakayama K."/>
        </authorList>
    </citation>
    <scope>NUCLEOTIDE SEQUENCE</scope>
</reference>
<evidence type="ECO:0000313" key="3">
    <source>
        <dbReference type="EMBL" id="GJT74371.1"/>
    </source>
</evidence>
<proteinExistence type="predicted"/>
<feature type="region of interest" description="Disordered" evidence="1">
    <location>
        <begin position="818"/>
        <end position="872"/>
    </location>
</feature>
<dbReference type="PANTHER" id="PTHR11439">
    <property type="entry name" value="GAG-POL-RELATED RETROTRANSPOSON"/>
    <property type="match status" value="1"/>
</dbReference>
<evidence type="ECO:0000259" key="2">
    <source>
        <dbReference type="Pfam" id="PF07727"/>
    </source>
</evidence>
<evidence type="ECO:0000256" key="1">
    <source>
        <dbReference type="SAM" id="MobiDB-lite"/>
    </source>
</evidence>
<dbReference type="Proteomes" id="UP001151760">
    <property type="component" value="Unassembled WGS sequence"/>
</dbReference>
<accession>A0ABQ5GF80</accession>
<protein>
    <submittedName>
        <fullName evidence="3">Retrovirus-related pol polyprotein from transposon TNT 1-94</fullName>
    </submittedName>
</protein>
<sequence length="911" mass="104105">MCGGILHSVTGISCLQPTSTPKLIVDPSILDLIRSKRCQRRLLLITLQASFHNDKRRQIMTTLTPHQNYKYVSPSADTKVPSQQELDLLYRSLYDKFFNDGILVSPRSSSPYQQFYSKDSPLHEYFNLHQTHQLLQMFMPKENNDHQAGIYNPFVHRLQTRRQLVTDPEMCMFALTVSIVEPKNIKEAMADSAWIEAMHEELHQFDRLQDEDQTVIRNKARLVAKGYAQEEGIDFKESFAPVARLEAVRIFVTYAAHKSFPIYQMDMKTAFLNGPLKEDVYVAQPDRFVDPDNPDKIYRLRKALYGLKQASRAWYDELSKFLISKDFTKGIIEPTLFMIKYGEDILLVQIYIDDIIFGFTNLKFSKRFEKLMNGRFEMSLMGEMKFFLGLQIHQSPRGIFINQAKYTLEILKKHGMEKGQSIGTPMATKPKLDANLSGKPIDQTDYRIISSKNRLKMVEAMQEELLQFKIQKVWTLVNLPSGKKAIDDIIFGSTKKSLCDEFEKIMHNRFQMSLMGELTFFLGLQVKQKKDWIFISQDKYVGEILKKFGFSSVRTASTLMETNKALTKDEDGEDVDVHLYRSMIGSFMYLTSSRPDIMFSDCACLRFQVQPKVSHLKAVDDEAVHKELGDRMEKVATAASSFEAEQDSEEAVLMPHESPLYSVHSLGRDEGSLSLNELTNLCTSLSKKVEGLEFELKQTKQTYSTALTKLILRVKKLEHIVKASKSRRRVRVVECDDEEDLEDPSKQGKSLIEELDMDAGISLVPPYTVDEGRNDDTQIYDLPAEQLGVFSAAASLADAAKRRRSVETAQTYTRRRRYVSTGSGRVNTASRTVKTADVSTSSKLGSTTGVKAKDKEKAIMHESEPPKKVKKRVQVQISMDEKLSKKVFEEEQAKAMAEQEQERINFSKTVG</sequence>
<keyword evidence="4" id="KW-1185">Reference proteome</keyword>
<organism evidence="3 4">
    <name type="scientific">Tanacetum coccineum</name>
    <dbReference type="NCBI Taxonomy" id="301880"/>
    <lineage>
        <taxon>Eukaryota</taxon>
        <taxon>Viridiplantae</taxon>
        <taxon>Streptophyta</taxon>
        <taxon>Embryophyta</taxon>
        <taxon>Tracheophyta</taxon>
        <taxon>Spermatophyta</taxon>
        <taxon>Magnoliopsida</taxon>
        <taxon>eudicotyledons</taxon>
        <taxon>Gunneridae</taxon>
        <taxon>Pentapetalae</taxon>
        <taxon>asterids</taxon>
        <taxon>campanulids</taxon>
        <taxon>Asterales</taxon>
        <taxon>Asteraceae</taxon>
        <taxon>Asteroideae</taxon>
        <taxon>Anthemideae</taxon>
        <taxon>Anthemidinae</taxon>
        <taxon>Tanacetum</taxon>
    </lineage>
</organism>
<dbReference type="SUPFAM" id="SSF56672">
    <property type="entry name" value="DNA/RNA polymerases"/>
    <property type="match status" value="1"/>
</dbReference>
<feature type="compositionally biased region" description="Polar residues" evidence="1">
    <location>
        <begin position="820"/>
        <end position="849"/>
    </location>
</feature>
<gene>
    <name evidence="3" type="ORF">Tco_1041096</name>
</gene>